<proteinExistence type="predicted"/>
<evidence type="ECO:0000259" key="1">
    <source>
        <dbReference type="Pfam" id="PF17111"/>
    </source>
</evidence>
<dbReference type="AlphaFoldDB" id="A0AAW0QZ48"/>
<dbReference type="Pfam" id="PF17111">
    <property type="entry name" value="PigL_N"/>
    <property type="match status" value="1"/>
</dbReference>
<accession>A0AAW0QZ48</accession>
<evidence type="ECO:0000313" key="2">
    <source>
        <dbReference type="EMBL" id="KAK8120243.1"/>
    </source>
</evidence>
<name>A0AAW0QZ48_9PEZI</name>
<comment type="caution">
    <text evidence="2">The sequence shown here is derived from an EMBL/GenBank/DDBJ whole genome shotgun (WGS) entry which is preliminary data.</text>
</comment>
<keyword evidence="3" id="KW-1185">Reference proteome</keyword>
<feature type="domain" description="Azaphilone pigments biosynthesis cluster protein L N-terminal" evidence="1">
    <location>
        <begin position="2"/>
        <end position="198"/>
    </location>
</feature>
<gene>
    <name evidence="2" type="ORF">PG999_004363</name>
</gene>
<protein>
    <recommendedName>
        <fullName evidence="1">Azaphilone pigments biosynthesis cluster protein L N-terminal domain-containing protein</fullName>
    </recommendedName>
</protein>
<reference evidence="2 3" key="1">
    <citation type="submission" date="2023-01" db="EMBL/GenBank/DDBJ databases">
        <title>Analysis of 21 Apiospora genomes using comparative genomics revels a genus with tremendous synthesis potential of carbohydrate active enzymes and secondary metabolites.</title>
        <authorList>
            <person name="Sorensen T."/>
        </authorList>
    </citation>
    <scope>NUCLEOTIDE SEQUENCE [LARGE SCALE GENOMIC DNA]</scope>
    <source>
        <strain evidence="2 3">CBS 117206</strain>
    </source>
</reference>
<dbReference type="EMBL" id="JAQQWP010000004">
    <property type="protein sequence ID" value="KAK8120243.1"/>
    <property type="molecule type" value="Genomic_DNA"/>
</dbReference>
<evidence type="ECO:0000313" key="3">
    <source>
        <dbReference type="Proteomes" id="UP001392437"/>
    </source>
</evidence>
<dbReference type="InterPro" id="IPR031348">
    <property type="entry name" value="PigL_N"/>
</dbReference>
<organism evidence="2 3">
    <name type="scientific">Apiospora kogelbergensis</name>
    <dbReference type="NCBI Taxonomy" id="1337665"/>
    <lineage>
        <taxon>Eukaryota</taxon>
        <taxon>Fungi</taxon>
        <taxon>Dikarya</taxon>
        <taxon>Ascomycota</taxon>
        <taxon>Pezizomycotina</taxon>
        <taxon>Sordariomycetes</taxon>
        <taxon>Xylariomycetidae</taxon>
        <taxon>Amphisphaeriales</taxon>
        <taxon>Apiosporaceae</taxon>
        <taxon>Apiospora</taxon>
    </lineage>
</organism>
<sequence length="270" mass="29022">MADPLSIAASVVGIAVPALHATRLLLTDLQELKNAPSTMQQLQEDLRIIDAAITSLQAVDDTEWTVLGEEVAENSKTTIGTCQTACTSFRADIQRWTRHSTGGKLSWQDRASVGFFNQGRIKSLTEQLQSCKLTINSVAGVAVLYASIRNGHVAEEIRNVISSRQSEITDAIRTTEARLQAVEDGMTKLDLGPSEQDQQRRGEEEEKAFAVSLTLLRELLLKLQTETVAKAAAQSQGSVGTVTFGKQNSGFQAGTINGGVSGISFGKQSS</sequence>
<dbReference type="Proteomes" id="UP001392437">
    <property type="component" value="Unassembled WGS sequence"/>
</dbReference>